<dbReference type="Pfam" id="PF17766">
    <property type="entry name" value="fn3_6"/>
    <property type="match status" value="1"/>
</dbReference>
<dbReference type="InterPro" id="IPR045051">
    <property type="entry name" value="SBT"/>
</dbReference>
<dbReference type="GO" id="GO:0008233">
    <property type="term" value="F:peptidase activity"/>
    <property type="evidence" value="ECO:0007669"/>
    <property type="project" value="UniProtKB-KW"/>
</dbReference>
<evidence type="ECO:0000313" key="6">
    <source>
        <dbReference type="Proteomes" id="UP000257109"/>
    </source>
</evidence>
<evidence type="ECO:0000256" key="2">
    <source>
        <dbReference type="ARBA" id="ARBA00011073"/>
    </source>
</evidence>
<evidence type="ECO:0000259" key="4">
    <source>
        <dbReference type="Pfam" id="PF17766"/>
    </source>
</evidence>
<reference evidence="5" key="1">
    <citation type="submission" date="2018-05" db="EMBL/GenBank/DDBJ databases">
        <title>Draft genome of Mucuna pruriens seed.</title>
        <authorList>
            <person name="Nnadi N.E."/>
            <person name="Vos R."/>
            <person name="Hasami M.H."/>
            <person name="Devisetty U.K."/>
            <person name="Aguiy J.C."/>
        </authorList>
    </citation>
    <scope>NUCLEOTIDE SEQUENCE [LARGE SCALE GENOMIC DNA]</scope>
    <source>
        <strain evidence="5">JCA_2017</strain>
    </source>
</reference>
<name>A0A371FSG0_MUCPR</name>
<dbReference type="AlphaFoldDB" id="A0A371FSG0"/>
<keyword evidence="6" id="KW-1185">Reference proteome</keyword>
<feature type="non-terminal residue" evidence="5">
    <location>
        <position position="160"/>
    </location>
</feature>
<dbReference type="GO" id="GO:0005576">
    <property type="term" value="C:extracellular region"/>
    <property type="evidence" value="ECO:0007669"/>
    <property type="project" value="UniProtKB-SubCell"/>
</dbReference>
<dbReference type="STRING" id="157652.A0A371FSG0"/>
<proteinExistence type="inferred from homology"/>
<dbReference type="Gene3D" id="2.60.40.2310">
    <property type="match status" value="1"/>
</dbReference>
<evidence type="ECO:0000256" key="1">
    <source>
        <dbReference type="ARBA" id="ARBA00004613"/>
    </source>
</evidence>
<evidence type="ECO:0000313" key="5">
    <source>
        <dbReference type="EMBL" id="RDX81110.1"/>
    </source>
</evidence>
<feature type="non-terminal residue" evidence="5">
    <location>
        <position position="1"/>
    </location>
</feature>
<gene>
    <name evidence="5" type="primary">SBT1.3</name>
    <name evidence="5" type="ORF">CR513_38260</name>
</gene>
<dbReference type="Proteomes" id="UP000257109">
    <property type="component" value="Unassembled WGS sequence"/>
</dbReference>
<comment type="similarity">
    <text evidence="2">Belongs to the peptidase S8 family.</text>
</comment>
<evidence type="ECO:0000256" key="3">
    <source>
        <dbReference type="ARBA" id="ARBA00022729"/>
    </source>
</evidence>
<sequence length="160" mass="17847">GEIDPNKALDPGLIYDATPQDYVNLLCALKYTHKQISTITRSTSYNCANPSFDLNYPSFIAFYNNKTRSVVHKFRRTVTNVGDGAATYRAKVTQPKGSVVTVSPETLALRYKNEKLSYDVMIKYSKYKKESISFGDIVWIEEGGTHSVRSPIVVVPSGIV</sequence>
<dbReference type="GO" id="GO:0006508">
    <property type="term" value="P:proteolysis"/>
    <property type="evidence" value="ECO:0007669"/>
    <property type="project" value="UniProtKB-KW"/>
</dbReference>
<protein>
    <submittedName>
        <fullName evidence="5">Subtilisin-like protease SBT1.3</fullName>
    </submittedName>
</protein>
<accession>A0A371FSG0</accession>
<dbReference type="InterPro" id="IPR041469">
    <property type="entry name" value="Subtilisin-like_FN3"/>
</dbReference>
<comment type="caution">
    <text evidence="5">The sequence shown here is derived from an EMBL/GenBank/DDBJ whole genome shotgun (WGS) entry which is preliminary data.</text>
</comment>
<organism evidence="5 6">
    <name type="scientific">Mucuna pruriens</name>
    <name type="common">Velvet bean</name>
    <name type="synonym">Dolichos pruriens</name>
    <dbReference type="NCBI Taxonomy" id="157652"/>
    <lineage>
        <taxon>Eukaryota</taxon>
        <taxon>Viridiplantae</taxon>
        <taxon>Streptophyta</taxon>
        <taxon>Embryophyta</taxon>
        <taxon>Tracheophyta</taxon>
        <taxon>Spermatophyta</taxon>
        <taxon>Magnoliopsida</taxon>
        <taxon>eudicotyledons</taxon>
        <taxon>Gunneridae</taxon>
        <taxon>Pentapetalae</taxon>
        <taxon>rosids</taxon>
        <taxon>fabids</taxon>
        <taxon>Fabales</taxon>
        <taxon>Fabaceae</taxon>
        <taxon>Papilionoideae</taxon>
        <taxon>50 kb inversion clade</taxon>
        <taxon>NPAAA clade</taxon>
        <taxon>indigoferoid/millettioid clade</taxon>
        <taxon>Phaseoleae</taxon>
        <taxon>Mucuna</taxon>
    </lineage>
</organism>
<keyword evidence="3" id="KW-0732">Signal</keyword>
<feature type="domain" description="Subtilisin-like protease fibronectin type-III" evidence="4">
    <location>
        <begin position="53"/>
        <end position="154"/>
    </location>
</feature>
<comment type="subcellular location">
    <subcellularLocation>
        <location evidence="1">Secreted</location>
    </subcellularLocation>
</comment>
<dbReference type="EMBL" id="QJKJ01008013">
    <property type="protein sequence ID" value="RDX81110.1"/>
    <property type="molecule type" value="Genomic_DNA"/>
</dbReference>
<dbReference type="OrthoDB" id="206201at2759"/>
<dbReference type="PANTHER" id="PTHR10795">
    <property type="entry name" value="PROPROTEIN CONVERTASE SUBTILISIN/KEXIN"/>
    <property type="match status" value="1"/>
</dbReference>